<evidence type="ECO:0000313" key="2">
    <source>
        <dbReference type="EMBL" id="NYD73729.1"/>
    </source>
</evidence>
<reference evidence="2 3" key="1">
    <citation type="submission" date="2020-07" db="EMBL/GenBank/DDBJ databases">
        <title>Sequencing the genomes of 1000 actinobacteria strains.</title>
        <authorList>
            <person name="Klenk H.-P."/>
        </authorList>
    </citation>
    <scope>NUCLEOTIDE SEQUENCE [LARGE SCALE GENOMIC DNA]</scope>
    <source>
        <strain evidence="2 3">DSM 23871</strain>
    </source>
</reference>
<evidence type="ECO:0000313" key="3">
    <source>
        <dbReference type="Proteomes" id="UP000589620"/>
    </source>
</evidence>
<protein>
    <recommendedName>
        <fullName evidence="4">Lipoprotein</fullName>
    </recommendedName>
</protein>
<dbReference type="Proteomes" id="UP000589620">
    <property type="component" value="Unassembled WGS sequence"/>
</dbReference>
<dbReference type="RefSeq" id="WP_179455362.1">
    <property type="nucleotide sequence ID" value="NZ_BAAAPX010000001.1"/>
</dbReference>
<feature type="signal peptide" evidence="1">
    <location>
        <begin position="1"/>
        <end position="19"/>
    </location>
</feature>
<dbReference type="AlphaFoldDB" id="A0A852SXB1"/>
<dbReference type="EMBL" id="JACCBJ010000001">
    <property type="protein sequence ID" value="NYD73729.1"/>
    <property type="molecule type" value="Genomic_DNA"/>
</dbReference>
<keyword evidence="1" id="KW-0732">Signal</keyword>
<feature type="chain" id="PRO_5032837433" description="Lipoprotein" evidence="1">
    <location>
        <begin position="20"/>
        <end position="278"/>
    </location>
</feature>
<keyword evidence="3" id="KW-1185">Reference proteome</keyword>
<evidence type="ECO:0000256" key="1">
    <source>
        <dbReference type="SAM" id="SignalP"/>
    </source>
</evidence>
<name>A0A852SXB1_9MICO</name>
<sequence>MRRTVATLAAAVLLASALAACTGPSDVRTGDAVAQNAARHEAERIAAAIDDSRPRNVLASDLAYRYSDPSRESSGEAPAVPADDVELSVQAMSWKGMTRDLGGARFTLRITAHAPSRPGSLARKGWPEGDWSGCFAFRVRPFFQWSATKPKSVICPPAPASPPPTPLPKPSLPADTADRLSAVLAAATATSLADDLTVAFPDDSVRHDPVTGARLTRDSGAEGTVLGVAVGISGSTDCLVGKRDADGSVHVWHPADITLQSGEAGCTLSNALHPVTTH</sequence>
<proteinExistence type="predicted"/>
<gene>
    <name evidence="2" type="ORF">BJ963_001248</name>
</gene>
<organism evidence="2 3">
    <name type="scientific">Leifsonia soli</name>
    <dbReference type="NCBI Taxonomy" id="582665"/>
    <lineage>
        <taxon>Bacteria</taxon>
        <taxon>Bacillati</taxon>
        <taxon>Actinomycetota</taxon>
        <taxon>Actinomycetes</taxon>
        <taxon>Micrococcales</taxon>
        <taxon>Microbacteriaceae</taxon>
        <taxon>Leifsonia</taxon>
    </lineage>
</organism>
<evidence type="ECO:0008006" key="4">
    <source>
        <dbReference type="Google" id="ProtNLM"/>
    </source>
</evidence>
<comment type="caution">
    <text evidence="2">The sequence shown here is derived from an EMBL/GenBank/DDBJ whole genome shotgun (WGS) entry which is preliminary data.</text>
</comment>
<dbReference type="PROSITE" id="PS51257">
    <property type="entry name" value="PROKAR_LIPOPROTEIN"/>
    <property type="match status" value="1"/>
</dbReference>
<accession>A0A852SXB1</accession>